<gene>
    <name evidence="7" type="ORF">JCM7686_2527</name>
</gene>
<dbReference type="Gene3D" id="1.10.760.10">
    <property type="entry name" value="Cytochrome c-like domain"/>
    <property type="match status" value="1"/>
</dbReference>
<feature type="domain" description="Cytochrome c" evidence="6">
    <location>
        <begin position="26"/>
        <end position="135"/>
    </location>
</feature>
<keyword evidence="2 4" id="KW-0479">Metal-binding</keyword>
<dbReference type="STRING" id="1367847.JCM7686_2527"/>
<dbReference type="GO" id="GO:0009055">
    <property type="term" value="F:electron transfer activity"/>
    <property type="evidence" value="ECO:0007669"/>
    <property type="project" value="InterPro"/>
</dbReference>
<dbReference type="KEGG" id="pami:JCM7686_2527"/>
<name>S5Y1L3_PARAH</name>
<dbReference type="RefSeq" id="WP_020951233.1">
    <property type="nucleotide sequence ID" value="NC_022041.1"/>
</dbReference>
<keyword evidence="3 4" id="KW-0408">Iron</keyword>
<keyword evidence="5" id="KW-0732">Signal</keyword>
<dbReference type="GO" id="GO:0020037">
    <property type="term" value="F:heme binding"/>
    <property type="evidence" value="ECO:0007669"/>
    <property type="project" value="InterPro"/>
</dbReference>
<dbReference type="eggNOG" id="COG2863">
    <property type="taxonomic scope" value="Bacteria"/>
</dbReference>
<evidence type="ECO:0000313" key="7">
    <source>
        <dbReference type="EMBL" id="AGT09595.1"/>
    </source>
</evidence>
<dbReference type="OrthoDB" id="5514238at2"/>
<evidence type="ECO:0000256" key="5">
    <source>
        <dbReference type="SAM" id="SignalP"/>
    </source>
</evidence>
<keyword evidence="1 4" id="KW-0349">Heme</keyword>
<evidence type="ECO:0000259" key="6">
    <source>
        <dbReference type="PROSITE" id="PS51007"/>
    </source>
</evidence>
<dbReference type="HOGENOM" id="CLU_131567_1_0_5"/>
<organism evidence="7 8">
    <name type="scientific">Paracoccus aminophilus JCM 7686</name>
    <dbReference type="NCBI Taxonomy" id="1367847"/>
    <lineage>
        <taxon>Bacteria</taxon>
        <taxon>Pseudomonadati</taxon>
        <taxon>Pseudomonadota</taxon>
        <taxon>Alphaproteobacteria</taxon>
        <taxon>Rhodobacterales</taxon>
        <taxon>Paracoccaceae</taxon>
        <taxon>Paracoccus</taxon>
    </lineage>
</organism>
<evidence type="ECO:0000256" key="4">
    <source>
        <dbReference type="PROSITE-ProRule" id="PRU00433"/>
    </source>
</evidence>
<feature type="chain" id="PRO_5004534638" evidence="5">
    <location>
        <begin position="20"/>
        <end position="137"/>
    </location>
</feature>
<accession>S5Y1L3</accession>
<dbReference type="InterPro" id="IPR036909">
    <property type="entry name" value="Cyt_c-like_dom_sf"/>
</dbReference>
<evidence type="ECO:0000313" key="8">
    <source>
        <dbReference type="Proteomes" id="UP000015480"/>
    </source>
</evidence>
<reference evidence="7 8" key="1">
    <citation type="journal article" date="2014" name="BMC Genomics">
        <title>Architecture and functions of a multipartite genome of the methylotrophic bacterium Paracoccus aminophilus JCM 7686, containing primary and secondary chromids.</title>
        <authorList>
            <person name="Dziewit L."/>
            <person name="Czarnecki J."/>
            <person name="Wibberg D."/>
            <person name="Radlinska M."/>
            <person name="Mrozek P."/>
            <person name="Szymczak M."/>
            <person name="Schluter A."/>
            <person name="Puhler A."/>
            <person name="Bartosik D."/>
        </authorList>
    </citation>
    <scope>NUCLEOTIDE SEQUENCE [LARGE SCALE GENOMIC DNA]</scope>
    <source>
        <strain evidence="7">JCM 7686</strain>
    </source>
</reference>
<dbReference type="EMBL" id="CP006650">
    <property type="protein sequence ID" value="AGT09595.1"/>
    <property type="molecule type" value="Genomic_DNA"/>
</dbReference>
<protein>
    <submittedName>
        <fullName evidence="7">Cytochrome c family protein</fullName>
    </submittedName>
</protein>
<dbReference type="PROSITE" id="PS51007">
    <property type="entry name" value="CYTC"/>
    <property type="match status" value="1"/>
</dbReference>
<dbReference type="Pfam" id="PF13442">
    <property type="entry name" value="Cytochrome_CBB3"/>
    <property type="match status" value="1"/>
</dbReference>
<dbReference type="SUPFAM" id="SSF46626">
    <property type="entry name" value="Cytochrome c"/>
    <property type="match status" value="1"/>
</dbReference>
<sequence>MTFARALATSATFATLALVAACSPELTPTTGKSDYAQFCASCHGPSGKGDGPVAAELKPRPADLTLLAKRNGGSFPRLSAMEQIHGATMGRSESQMPEFGDILSGKTVLYDAGDGIETPTPWRLVALTKYLETLQQK</sequence>
<dbReference type="AlphaFoldDB" id="S5Y1L3"/>
<evidence type="ECO:0000256" key="2">
    <source>
        <dbReference type="ARBA" id="ARBA00022723"/>
    </source>
</evidence>
<feature type="signal peptide" evidence="5">
    <location>
        <begin position="1"/>
        <end position="19"/>
    </location>
</feature>
<dbReference type="PROSITE" id="PS51257">
    <property type="entry name" value="PROKAR_LIPOPROTEIN"/>
    <property type="match status" value="1"/>
</dbReference>
<dbReference type="GO" id="GO:0046872">
    <property type="term" value="F:metal ion binding"/>
    <property type="evidence" value="ECO:0007669"/>
    <property type="project" value="UniProtKB-KW"/>
</dbReference>
<dbReference type="PATRIC" id="fig|1367847.3.peg.2530"/>
<keyword evidence="8" id="KW-1185">Reference proteome</keyword>
<dbReference type="Proteomes" id="UP000015480">
    <property type="component" value="Chromosome"/>
</dbReference>
<evidence type="ECO:0000256" key="1">
    <source>
        <dbReference type="ARBA" id="ARBA00022617"/>
    </source>
</evidence>
<proteinExistence type="predicted"/>
<dbReference type="InterPro" id="IPR009056">
    <property type="entry name" value="Cyt_c-like_dom"/>
</dbReference>
<evidence type="ECO:0000256" key="3">
    <source>
        <dbReference type="ARBA" id="ARBA00023004"/>
    </source>
</evidence>